<accession>A0A495XF82</accession>
<evidence type="ECO:0000313" key="3">
    <source>
        <dbReference type="Proteomes" id="UP000272729"/>
    </source>
</evidence>
<feature type="transmembrane region" description="Helical" evidence="1">
    <location>
        <begin position="64"/>
        <end position="89"/>
    </location>
</feature>
<sequence>MNAYLATPLLVLAYGIARIIDGFDGERGPGPAWTIGHLFFVGALVLFIRIFWDMASMLGPRARILAVIGTVGAVGFIGQFAIDIVAGFLAADHADLSAIGKQVRAVPGVMLFCYDLAPYIFGVGQLGLVVALALRREVKVWTPVLVVADLVMPIVDKDLIPVGAVLLFVSFVPLARKKQRAAVLV</sequence>
<gene>
    <name evidence="2" type="ORF">DFJ66_6006</name>
</gene>
<evidence type="ECO:0000256" key="1">
    <source>
        <dbReference type="SAM" id="Phobius"/>
    </source>
</evidence>
<feature type="transmembrane region" description="Helical" evidence="1">
    <location>
        <begin position="109"/>
        <end position="134"/>
    </location>
</feature>
<dbReference type="RefSeq" id="WP_121225908.1">
    <property type="nucleotide sequence ID" value="NZ_JBIUBA010000056.1"/>
</dbReference>
<dbReference type="OrthoDB" id="3539663at2"/>
<reference evidence="2 3" key="1">
    <citation type="submission" date="2018-10" db="EMBL/GenBank/DDBJ databases">
        <title>Sequencing the genomes of 1000 actinobacteria strains.</title>
        <authorList>
            <person name="Klenk H.-P."/>
        </authorList>
    </citation>
    <scope>NUCLEOTIDE SEQUENCE [LARGE SCALE GENOMIC DNA]</scope>
    <source>
        <strain evidence="2 3">DSM 43911</strain>
    </source>
</reference>
<protein>
    <submittedName>
        <fullName evidence="2">Uncharacterized protein</fullName>
    </submittedName>
</protein>
<keyword evidence="1" id="KW-0472">Membrane</keyword>
<feature type="transmembrane region" description="Helical" evidence="1">
    <location>
        <begin position="33"/>
        <end position="52"/>
    </location>
</feature>
<dbReference type="EMBL" id="RBXR01000001">
    <property type="protein sequence ID" value="RKT72682.1"/>
    <property type="molecule type" value="Genomic_DNA"/>
</dbReference>
<dbReference type="Proteomes" id="UP000272729">
    <property type="component" value="Unassembled WGS sequence"/>
</dbReference>
<comment type="caution">
    <text evidence="2">The sequence shown here is derived from an EMBL/GenBank/DDBJ whole genome shotgun (WGS) entry which is preliminary data.</text>
</comment>
<evidence type="ECO:0000313" key="2">
    <source>
        <dbReference type="EMBL" id="RKT72682.1"/>
    </source>
</evidence>
<name>A0A495XF82_9PSEU</name>
<dbReference type="AlphaFoldDB" id="A0A495XF82"/>
<organism evidence="2 3">
    <name type="scientific">Saccharothrix variisporea</name>
    <dbReference type="NCBI Taxonomy" id="543527"/>
    <lineage>
        <taxon>Bacteria</taxon>
        <taxon>Bacillati</taxon>
        <taxon>Actinomycetota</taxon>
        <taxon>Actinomycetes</taxon>
        <taxon>Pseudonocardiales</taxon>
        <taxon>Pseudonocardiaceae</taxon>
        <taxon>Saccharothrix</taxon>
    </lineage>
</organism>
<keyword evidence="1" id="KW-1133">Transmembrane helix</keyword>
<proteinExistence type="predicted"/>
<keyword evidence="1" id="KW-0812">Transmembrane</keyword>
<keyword evidence="3" id="KW-1185">Reference proteome</keyword>